<evidence type="ECO:0000313" key="1">
    <source>
        <dbReference type="EMBL" id="EGG22004.1"/>
    </source>
</evidence>
<dbReference type="KEGG" id="dfa:DFA_01893"/>
<dbReference type="AlphaFoldDB" id="F4PV96"/>
<accession>F4PV96</accession>
<dbReference type="EMBL" id="GL883010">
    <property type="protein sequence ID" value="EGG22004.1"/>
    <property type="molecule type" value="Genomic_DNA"/>
</dbReference>
<evidence type="ECO:0008006" key="3">
    <source>
        <dbReference type="Google" id="ProtNLM"/>
    </source>
</evidence>
<proteinExistence type="predicted"/>
<evidence type="ECO:0000313" key="2">
    <source>
        <dbReference type="Proteomes" id="UP000007797"/>
    </source>
</evidence>
<dbReference type="PROSITE" id="PS51257">
    <property type="entry name" value="PROKAR_LIPOPROTEIN"/>
    <property type="match status" value="1"/>
</dbReference>
<dbReference type="RefSeq" id="XP_004359855.1">
    <property type="nucleotide sequence ID" value="XM_004359798.1"/>
</dbReference>
<name>F4PV96_CACFS</name>
<reference evidence="2" key="1">
    <citation type="journal article" date="2011" name="Genome Res.">
        <title>Phylogeny-wide analysis of social amoeba genomes highlights ancient origins for complex intercellular communication.</title>
        <authorList>
            <person name="Heidel A.J."/>
            <person name="Lawal H.M."/>
            <person name="Felder M."/>
            <person name="Schilde C."/>
            <person name="Helps N.R."/>
            <person name="Tunggal B."/>
            <person name="Rivero F."/>
            <person name="John U."/>
            <person name="Schleicher M."/>
            <person name="Eichinger L."/>
            <person name="Platzer M."/>
            <person name="Noegel A.A."/>
            <person name="Schaap P."/>
            <person name="Gloeckner G."/>
        </authorList>
    </citation>
    <scope>NUCLEOTIDE SEQUENCE [LARGE SCALE GENOMIC DNA]</scope>
    <source>
        <strain evidence="2">SH3</strain>
    </source>
</reference>
<gene>
    <name evidence="1" type="ORF">DFA_01893</name>
</gene>
<dbReference type="Proteomes" id="UP000007797">
    <property type="component" value="Unassembled WGS sequence"/>
</dbReference>
<keyword evidence="2" id="KW-1185">Reference proteome</keyword>
<protein>
    <recommendedName>
        <fullName evidence="3">F-box domain-containing protein</fullName>
    </recommendedName>
</protein>
<sequence>MQEEKQHNILLVSLPWIIQSQIIYLLCSCNSLKIKDVFGIGGVSKTWRVEAKRYLYVRHTLYFAVSELEGYRDHIDHPLSLLKMNGCKLILNQSDFLIGRSVYQKNMKYLGLQTGDSDDGDSYNQHQQLVSVSDNLVWFKKKIIETVESINICSPTRSNDDWSQIFFGTSFELSSLQSLTCTIIEADSFQLDMDTFCDLKHLNVTFYMSTDGICKVLNHCKHLESLIIAIEKCIDIDQDNNLDKIFNCISRGGGGGGGTLTKLDLAYIDTTKPFPFNLLGGLGIREISIYQEHQRNTPSYYQYVLDGKIESIVQFSIPNQQCIDFLSAGSAVKVLDLSLMEDPPSTVSIQKRPLVPPLLERLTLKGGSHQNSRVTSYDMLDSIFVHSGSLPRLTHLKLYLRMEKTMIDIITTFINQSKSIQVVQFGTYQEDPFLWTTDNDMESFLQAFASSPTMTEVNFTYLLFDPMISFLQKNIKILNKNNSDNNNNMKSKVHLYQSPDKISTTSLININNYKFDLSFLSISK</sequence>
<organism evidence="1 2">
    <name type="scientific">Cavenderia fasciculata</name>
    <name type="common">Slime mold</name>
    <name type="synonym">Dictyostelium fasciculatum</name>
    <dbReference type="NCBI Taxonomy" id="261658"/>
    <lineage>
        <taxon>Eukaryota</taxon>
        <taxon>Amoebozoa</taxon>
        <taxon>Evosea</taxon>
        <taxon>Eumycetozoa</taxon>
        <taxon>Dictyostelia</taxon>
        <taxon>Acytosteliales</taxon>
        <taxon>Cavenderiaceae</taxon>
        <taxon>Cavenderia</taxon>
    </lineage>
</organism>
<dbReference type="GeneID" id="14872740"/>